<dbReference type="Pfam" id="PF17777">
    <property type="entry name" value="RL10P_insert"/>
    <property type="match status" value="1"/>
</dbReference>
<evidence type="ECO:0000256" key="5">
    <source>
        <dbReference type="ARBA" id="ARBA00023242"/>
    </source>
</evidence>
<comment type="subcellular location">
    <subcellularLocation>
        <location evidence="6">Cytoplasm</location>
    </subcellularLocation>
    <subcellularLocation>
        <location evidence="6">Nucleus</location>
        <location evidence="6">Nucleolus</location>
    </subcellularLocation>
</comment>
<keyword evidence="4 6" id="KW-0963">Cytoplasm</keyword>
<dbReference type="FunFam" id="3.90.105.20:FF:000003">
    <property type="entry name" value="Ribosome assembly factor mrt4"/>
    <property type="match status" value="1"/>
</dbReference>
<comment type="similarity">
    <text evidence="2 6">Belongs to the universal ribosomal protein uL10 family.</text>
</comment>
<dbReference type="GO" id="GO:0000956">
    <property type="term" value="P:nuclear-transcribed mRNA catabolic process"/>
    <property type="evidence" value="ECO:0007669"/>
    <property type="project" value="TreeGrafter"/>
</dbReference>
<dbReference type="PANTHER" id="PTHR45841:SF1">
    <property type="entry name" value="MRNA TURNOVER PROTEIN 4 HOMOLOG"/>
    <property type="match status" value="1"/>
</dbReference>
<keyword evidence="9" id="KW-1185">Reference proteome</keyword>
<dbReference type="InterPro" id="IPR043164">
    <property type="entry name" value="Ribosomal_uL10-like_insert_sf"/>
</dbReference>
<comment type="function">
    <text evidence="1 6">Component of the ribosome assembly machinery. Nuclear paralog of the ribosomal protein P0, it binds pre-60S subunits at an early stage of assembly in the nucleolus, and is replaced by P0 in cytoplasmic pre-60S subunits and mature 80S ribosomes.</text>
</comment>
<dbReference type="Proteomes" id="UP001276659">
    <property type="component" value="Unassembled WGS sequence"/>
</dbReference>
<dbReference type="GO" id="GO:0006364">
    <property type="term" value="P:rRNA processing"/>
    <property type="evidence" value="ECO:0007669"/>
    <property type="project" value="TreeGrafter"/>
</dbReference>
<dbReference type="CDD" id="cd05796">
    <property type="entry name" value="Ribosomal_P0_like"/>
    <property type="match status" value="1"/>
</dbReference>
<feature type="domain" description="Large ribosomal subunit protein uL10-like insertion" evidence="7">
    <location>
        <begin position="125"/>
        <end position="211"/>
    </location>
</feature>
<name>A0AAD9YVY3_9LECA</name>
<sequence>MPKSKRAKVVHLSKTQKKGKELTLRLYANIQECIPKYPYIYVFSVHNMRNTYLKEVRTQLSDSRLFFGKTKVMAHALGHTSSTAPYAGTHLLTPHLHGSVGLLFSGRDPQSILSYFTTFAPSDYARAGTTASRTVTLPSGTLYSRGGEIPEEEDVPLAHSVEPQLRKLGVPTRLVKGRVVLESTEGGGFTVCREGEVLGSGQSTLLKMFGVAMAEFRVGIEAYYVRETGEVKVVRERGDAKVMGVDEMDDGDEAGSEEIEG</sequence>
<dbReference type="InterPro" id="IPR001790">
    <property type="entry name" value="Ribosomal_uL10"/>
</dbReference>
<organism evidence="8 9">
    <name type="scientific">Lepraria neglecta</name>
    <dbReference type="NCBI Taxonomy" id="209136"/>
    <lineage>
        <taxon>Eukaryota</taxon>
        <taxon>Fungi</taxon>
        <taxon>Dikarya</taxon>
        <taxon>Ascomycota</taxon>
        <taxon>Pezizomycotina</taxon>
        <taxon>Lecanoromycetes</taxon>
        <taxon>OSLEUM clade</taxon>
        <taxon>Lecanoromycetidae</taxon>
        <taxon>Lecanorales</taxon>
        <taxon>Lecanorineae</taxon>
        <taxon>Stereocaulaceae</taxon>
        <taxon>Lepraria</taxon>
    </lineage>
</organism>
<accession>A0AAD9YVY3</accession>
<dbReference type="InterPro" id="IPR040637">
    <property type="entry name" value="Ribosomal_uL10-like_insert"/>
</dbReference>
<dbReference type="GO" id="GO:0005730">
    <property type="term" value="C:nucleolus"/>
    <property type="evidence" value="ECO:0007669"/>
    <property type="project" value="UniProtKB-SubCell"/>
</dbReference>
<dbReference type="GO" id="GO:0003723">
    <property type="term" value="F:RNA binding"/>
    <property type="evidence" value="ECO:0007669"/>
    <property type="project" value="TreeGrafter"/>
</dbReference>
<dbReference type="Pfam" id="PF00466">
    <property type="entry name" value="Ribosomal_L10"/>
    <property type="match status" value="1"/>
</dbReference>
<dbReference type="InterPro" id="IPR043141">
    <property type="entry name" value="Ribosomal_uL10-like_sf"/>
</dbReference>
<comment type="caution">
    <text evidence="8">The sequence shown here is derived from an EMBL/GenBank/DDBJ whole genome shotgun (WGS) entry which is preliminary data.</text>
</comment>
<evidence type="ECO:0000259" key="7">
    <source>
        <dbReference type="Pfam" id="PF17777"/>
    </source>
</evidence>
<evidence type="ECO:0000256" key="4">
    <source>
        <dbReference type="ARBA" id="ARBA00022490"/>
    </source>
</evidence>
<evidence type="ECO:0000313" key="8">
    <source>
        <dbReference type="EMBL" id="KAK3166996.1"/>
    </source>
</evidence>
<dbReference type="Gene3D" id="3.30.70.1730">
    <property type="match status" value="1"/>
</dbReference>
<dbReference type="GO" id="GO:0030687">
    <property type="term" value="C:preribosome, large subunit precursor"/>
    <property type="evidence" value="ECO:0007669"/>
    <property type="project" value="TreeGrafter"/>
</dbReference>
<dbReference type="EMBL" id="JASNWA010000011">
    <property type="protein sequence ID" value="KAK3166996.1"/>
    <property type="molecule type" value="Genomic_DNA"/>
</dbReference>
<dbReference type="InterPro" id="IPR051742">
    <property type="entry name" value="Ribosome_Assembly_uL10"/>
</dbReference>
<dbReference type="SUPFAM" id="SSF160369">
    <property type="entry name" value="Ribosomal protein L10-like"/>
    <property type="match status" value="1"/>
</dbReference>
<dbReference type="InterPro" id="IPR033867">
    <property type="entry name" value="Mrt4"/>
</dbReference>
<gene>
    <name evidence="8" type="ORF">OEA41_010121</name>
</gene>
<evidence type="ECO:0000313" key="9">
    <source>
        <dbReference type="Proteomes" id="UP001276659"/>
    </source>
</evidence>
<evidence type="ECO:0000256" key="6">
    <source>
        <dbReference type="RuleBase" id="RU364039"/>
    </source>
</evidence>
<comment type="subunit">
    <text evidence="3 6">Associates with the pre-60S ribosomal particle.</text>
</comment>
<reference evidence="8" key="1">
    <citation type="submission" date="2022-11" db="EMBL/GenBank/DDBJ databases">
        <title>Chromosomal genome sequence assembly and mating type (MAT) locus characterization of the leprose asexual lichenized fungus Lepraria neglecta (Nyl.) Erichsen.</title>
        <authorList>
            <person name="Allen J.L."/>
            <person name="Pfeffer B."/>
        </authorList>
    </citation>
    <scope>NUCLEOTIDE SEQUENCE</scope>
    <source>
        <strain evidence="8">Allen 5258</strain>
    </source>
</reference>
<dbReference type="PANTHER" id="PTHR45841">
    <property type="entry name" value="MRNA TURNOVER PROTEIN 4 MRTO4"/>
    <property type="match status" value="1"/>
</dbReference>
<dbReference type="Gene3D" id="3.90.105.20">
    <property type="match status" value="1"/>
</dbReference>
<dbReference type="GO" id="GO:0005737">
    <property type="term" value="C:cytoplasm"/>
    <property type="evidence" value="ECO:0007669"/>
    <property type="project" value="UniProtKB-SubCell"/>
</dbReference>
<dbReference type="AlphaFoldDB" id="A0AAD9YVY3"/>
<evidence type="ECO:0000256" key="2">
    <source>
        <dbReference type="ARBA" id="ARBA00008889"/>
    </source>
</evidence>
<proteinExistence type="inferred from homology"/>
<keyword evidence="5 6" id="KW-0539">Nucleus</keyword>
<dbReference type="FunFam" id="3.30.70.1730:FF:000005">
    <property type="entry name" value="Ribosome assembly factor mrt4"/>
    <property type="match status" value="1"/>
</dbReference>
<keyword evidence="6" id="KW-0690">Ribosome biogenesis</keyword>
<evidence type="ECO:0000256" key="1">
    <source>
        <dbReference type="ARBA" id="ARBA00004046"/>
    </source>
</evidence>
<protein>
    <recommendedName>
        <fullName evidence="6">Ribosome assembly factor mrt4</fullName>
    </recommendedName>
</protein>
<evidence type="ECO:0000256" key="3">
    <source>
        <dbReference type="ARBA" id="ARBA00011117"/>
    </source>
</evidence>
<dbReference type="GO" id="GO:0000027">
    <property type="term" value="P:ribosomal large subunit assembly"/>
    <property type="evidence" value="ECO:0007669"/>
    <property type="project" value="InterPro"/>
</dbReference>